<dbReference type="GO" id="GO:0000976">
    <property type="term" value="F:transcription cis-regulatory region binding"/>
    <property type="evidence" value="ECO:0007669"/>
    <property type="project" value="TreeGrafter"/>
</dbReference>
<keyword evidence="4" id="KW-0804">Transcription</keyword>
<gene>
    <name evidence="8" type="ORF">LMG3441_02591</name>
</gene>
<dbReference type="GO" id="GO:0003700">
    <property type="term" value="F:DNA-binding transcription factor activity"/>
    <property type="evidence" value="ECO:0007669"/>
    <property type="project" value="TreeGrafter"/>
</dbReference>
<dbReference type="InterPro" id="IPR050109">
    <property type="entry name" value="HTH-type_TetR-like_transc_reg"/>
</dbReference>
<dbReference type="Gene3D" id="1.10.357.10">
    <property type="entry name" value="Tetracycline Repressor, domain 2"/>
    <property type="match status" value="1"/>
</dbReference>
<dbReference type="RefSeq" id="WP_175169912.1">
    <property type="nucleotide sequence ID" value="NZ_CADIJQ010000003.1"/>
</dbReference>
<dbReference type="PANTHER" id="PTHR30055:SF234">
    <property type="entry name" value="HTH-TYPE TRANSCRIPTIONAL REGULATOR BETI"/>
    <property type="match status" value="1"/>
</dbReference>
<dbReference type="InterPro" id="IPR001647">
    <property type="entry name" value="HTH_TetR"/>
</dbReference>
<sequence length="254" mass="28168">MEKTPAVPIRRPPASAKSEQRIRDILHMARQVFSEAGFQAATTTDIAQRLGVSEATIFTYFGGKRELCVRVIGDWYDEIIAKVEDSLPHVQGARAQLHYLVHAHLRHLLAEGPGLCAFILSEGRARNDDFGEVYAGLQRRYTAPLMRILAQGQADGDIRRDMPLRLLRSTVYGPMEHVLWDAILRGARVDVAATADQLVGFLWQALQPPRQDTLALARFRGEVRDALHRLQASEASDESDEPGAGSANKDGATY</sequence>
<evidence type="ECO:0000256" key="3">
    <source>
        <dbReference type="ARBA" id="ARBA00023125"/>
    </source>
</evidence>
<dbReference type="EMBL" id="CADIJQ010000003">
    <property type="protein sequence ID" value="CAB3701532.1"/>
    <property type="molecule type" value="Genomic_DNA"/>
</dbReference>
<proteinExistence type="predicted"/>
<evidence type="ECO:0000259" key="7">
    <source>
        <dbReference type="PROSITE" id="PS50977"/>
    </source>
</evidence>
<keyword evidence="1" id="KW-0678">Repressor</keyword>
<dbReference type="InterPro" id="IPR036271">
    <property type="entry name" value="Tet_transcr_reg_TetR-rel_C_sf"/>
</dbReference>
<dbReference type="AlphaFoldDB" id="A0A6S7ASJ7"/>
<evidence type="ECO:0000256" key="5">
    <source>
        <dbReference type="PROSITE-ProRule" id="PRU00335"/>
    </source>
</evidence>
<evidence type="ECO:0000313" key="9">
    <source>
        <dbReference type="Proteomes" id="UP000494269"/>
    </source>
</evidence>
<protein>
    <recommendedName>
        <fullName evidence="7">HTH tetR-type domain-containing protein</fullName>
    </recommendedName>
</protein>
<evidence type="ECO:0000313" key="8">
    <source>
        <dbReference type="EMBL" id="CAB3701532.1"/>
    </source>
</evidence>
<feature type="DNA-binding region" description="H-T-H motif" evidence="5">
    <location>
        <begin position="42"/>
        <end position="61"/>
    </location>
</feature>
<evidence type="ECO:0000256" key="4">
    <source>
        <dbReference type="ARBA" id="ARBA00023163"/>
    </source>
</evidence>
<keyword evidence="9" id="KW-1185">Reference proteome</keyword>
<evidence type="ECO:0000256" key="1">
    <source>
        <dbReference type="ARBA" id="ARBA00022491"/>
    </source>
</evidence>
<organism evidence="8 9">
    <name type="scientific">Achromobacter kerstersii</name>
    <dbReference type="NCBI Taxonomy" id="1353890"/>
    <lineage>
        <taxon>Bacteria</taxon>
        <taxon>Pseudomonadati</taxon>
        <taxon>Pseudomonadota</taxon>
        <taxon>Betaproteobacteria</taxon>
        <taxon>Burkholderiales</taxon>
        <taxon>Alcaligenaceae</taxon>
        <taxon>Achromobacter</taxon>
    </lineage>
</organism>
<dbReference type="InterPro" id="IPR023772">
    <property type="entry name" value="DNA-bd_HTH_TetR-type_CS"/>
</dbReference>
<dbReference type="Pfam" id="PF00440">
    <property type="entry name" value="TetR_N"/>
    <property type="match status" value="1"/>
</dbReference>
<feature type="region of interest" description="Disordered" evidence="6">
    <location>
        <begin position="231"/>
        <end position="254"/>
    </location>
</feature>
<dbReference type="PROSITE" id="PS01081">
    <property type="entry name" value="HTH_TETR_1"/>
    <property type="match status" value="1"/>
</dbReference>
<dbReference type="PROSITE" id="PS50977">
    <property type="entry name" value="HTH_TETR_2"/>
    <property type="match status" value="1"/>
</dbReference>
<keyword evidence="2" id="KW-0805">Transcription regulation</keyword>
<dbReference type="SUPFAM" id="SSF46689">
    <property type="entry name" value="Homeodomain-like"/>
    <property type="match status" value="1"/>
</dbReference>
<evidence type="ECO:0000256" key="6">
    <source>
        <dbReference type="SAM" id="MobiDB-lite"/>
    </source>
</evidence>
<dbReference type="InterPro" id="IPR013570">
    <property type="entry name" value="Tscrpt_reg_YsiA_C"/>
</dbReference>
<dbReference type="PRINTS" id="PR00455">
    <property type="entry name" value="HTHTETR"/>
</dbReference>
<feature type="domain" description="HTH tetR-type" evidence="7">
    <location>
        <begin position="19"/>
        <end position="79"/>
    </location>
</feature>
<keyword evidence="3 5" id="KW-0238">DNA-binding</keyword>
<evidence type="ECO:0000256" key="2">
    <source>
        <dbReference type="ARBA" id="ARBA00023015"/>
    </source>
</evidence>
<dbReference type="Gene3D" id="1.10.10.60">
    <property type="entry name" value="Homeodomain-like"/>
    <property type="match status" value="1"/>
</dbReference>
<dbReference type="PANTHER" id="PTHR30055">
    <property type="entry name" value="HTH-TYPE TRANSCRIPTIONAL REGULATOR RUTR"/>
    <property type="match status" value="1"/>
</dbReference>
<dbReference type="Proteomes" id="UP000494269">
    <property type="component" value="Unassembled WGS sequence"/>
</dbReference>
<reference evidence="8 9" key="1">
    <citation type="submission" date="2020-04" db="EMBL/GenBank/DDBJ databases">
        <authorList>
            <person name="De Canck E."/>
        </authorList>
    </citation>
    <scope>NUCLEOTIDE SEQUENCE [LARGE SCALE GENOMIC DNA]</scope>
    <source>
        <strain evidence="8 9">LMG 3441</strain>
    </source>
</reference>
<dbReference type="InterPro" id="IPR009057">
    <property type="entry name" value="Homeodomain-like_sf"/>
</dbReference>
<name>A0A6S7ASJ7_9BURK</name>
<dbReference type="Pfam" id="PF08359">
    <property type="entry name" value="TetR_C_4"/>
    <property type="match status" value="1"/>
</dbReference>
<accession>A0A6S7ASJ7</accession>
<dbReference type="SUPFAM" id="SSF48498">
    <property type="entry name" value="Tetracyclin repressor-like, C-terminal domain"/>
    <property type="match status" value="1"/>
</dbReference>